<dbReference type="EMBL" id="CAXAMN010009846">
    <property type="protein sequence ID" value="CAK9029940.1"/>
    <property type="molecule type" value="Genomic_DNA"/>
</dbReference>
<feature type="chain" id="PRO_5045391983" evidence="1">
    <location>
        <begin position="23"/>
        <end position="175"/>
    </location>
</feature>
<evidence type="ECO:0000313" key="3">
    <source>
        <dbReference type="Proteomes" id="UP001642484"/>
    </source>
</evidence>
<evidence type="ECO:0000313" key="2">
    <source>
        <dbReference type="EMBL" id="CAK9029940.1"/>
    </source>
</evidence>
<keyword evidence="3" id="KW-1185">Reference proteome</keyword>
<feature type="signal peptide" evidence="1">
    <location>
        <begin position="1"/>
        <end position="22"/>
    </location>
</feature>
<protein>
    <submittedName>
        <fullName evidence="2">Uncharacterized protein</fullName>
    </submittedName>
</protein>
<gene>
    <name evidence="2" type="ORF">CCMP2556_LOCUS17684</name>
</gene>
<comment type="caution">
    <text evidence="2">The sequence shown here is derived from an EMBL/GenBank/DDBJ whole genome shotgun (WGS) entry which is preliminary data.</text>
</comment>
<name>A0ABP0KST8_9DINO</name>
<evidence type="ECO:0000256" key="1">
    <source>
        <dbReference type="SAM" id="SignalP"/>
    </source>
</evidence>
<sequence>MPSHLPLSWAFLLSATWSRTLPDKNELANACYFTYRVGYVICDASLGPEAAQKEMEAGRCNADFRLMGSDFQRLVLKHYMEGRPPLEEAMWLLTSSENFQTRTLSECPPMQILANMLYGEALLYLDGPSRDGESAMLVAQAIEQTKRVQPEVLNALARTWPLDMATHRFQDRHVF</sequence>
<organism evidence="2 3">
    <name type="scientific">Durusdinium trenchii</name>
    <dbReference type="NCBI Taxonomy" id="1381693"/>
    <lineage>
        <taxon>Eukaryota</taxon>
        <taxon>Sar</taxon>
        <taxon>Alveolata</taxon>
        <taxon>Dinophyceae</taxon>
        <taxon>Suessiales</taxon>
        <taxon>Symbiodiniaceae</taxon>
        <taxon>Durusdinium</taxon>
    </lineage>
</organism>
<reference evidence="2 3" key="1">
    <citation type="submission" date="2024-02" db="EMBL/GenBank/DDBJ databases">
        <authorList>
            <person name="Chen Y."/>
            <person name="Shah S."/>
            <person name="Dougan E. K."/>
            <person name="Thang M."/>
            <person name="Chan C."/>
        </authorList>
    </citation>
    <scope>NUCLEOTIDE SEQUENCE [LARGE SCALE GENOMIC DNA]</scope>
</reference>
<keyword evidence="1" id="KW-0732">Signal</keyword>
<proteinExistence type="predicted"/>
<accession>A0ABP0KST8</accession>
<dbReference type="Proteomes" id="UP001642484">
    <property type="component" value="Unassembled WGS sequence"/>
</dbReference>